<dbReference type="AlphaFoldDB" id="A0AAV6TWX8"/>
<dbReference type="EMBL" id="JAFNEN010000916">
    <property type="protein sequence ID" value="KAG8176143.1"/>
    <property type="molecule type" value="Genomic_DNA"/>
</dbReference>
<comment type="caution">
    <text evidence="1">The sequence shown here is derived from an EMBL/GenBank/DDBJ whole genome shotgun (WGS) entry which is preliminary data.</text>
</comment>
<proteinExistence type="predicted"/>
<gene>
    <name evidence="1" type="ORF">JTE90_012396</name>
</gene>
<organism evidence="1 2">
    <name type="scientific">Oedothorax gibbosus</name>
    <dbReference type="NCBI Taxonomy" id="931172"/>
    <lineage>
        <taxon>Eukaryota</taxon>
        <taxon>Metazoa</taxon>
        <taxon>Ecdysozoa</taxon>
        <taxon>Arthropoda</taxon>
        <taxon>Chelicerata</taxon>
        <taxon>Arachnida</taxon>
        <taxon>Araneae</taxon>
        <taxon>Araneomorphae</taxon>
        <taxon>Entelegynae</taxon>
        <taxon>Araneoidea</taxon>
        <taxon>Linyphiidae</taxon>
        <taxon>Erigoninae</taxon>
        <taxon>Oedothorax</taxon>
    </lineage>
</organism>
<keyword evidence="2" id="KW-1185">Reference proteome</keyword>
<sequence>MLLNDPGYPWSPVFTSPRPLCTPPHIWFARAHGLFCRVALTLTTSASGPPPPGYDPPGDPTQDVDWSGRVPPAIFPDERLMFLGDARPSTFQQKFIDTFINLSTIENLDDQITIFTAELQQALRKPARRRRSPVTAAIPPNLSDALNRQGAQTSTFFNNGLSAYDKV</sequence>
<name>A0AAV6TWX8_9ARAC</name>
<dbReference type="Proteomes" id="UP000827092">
    <property type="component" value="Unassembled WGS sequence"/>
</dbReference>
<protein>
    <submittedName>
        <fullName evidence="1">Uncharacterized protein</fullName>
    </submittedName>
</protein>
<evidence type="ECO:0000313" key="1">
    <source>
        <dbReference type="EMBL" id="KAG8176143.1"/>
    </source>
</evidence>
<evidence type="ECO:0000313" key="2">
    <source>
        <dbReference type="Proteomes" id="UP000827092"/>
    </source>
</evidence>
<reference evidence="1 2" key="1">
    <citation type="journal article" date="2022" name="Nat. Ecol. Evol.">
        <title>A masculinizing supergene underlies an exaggerated male reproductive morph in a spider.</title>
        <authorList>
            <person name="Hendrickx F."/>
            <person name="De Corte Z."/>
            <person name="Sonet G."/>
            <person name="Van Belleghem S.M."/>
            <person name="Kostlbacher S."/>
            <person name="Vangestel C."/>
        </authorList>
    </citation>
    <scope>NUCLEOTIDE SEQUENCE [LARGE SCALE GENOMIC DNA]</scope>
    <source>
        <strain evidence="1">W744_W776</strain>
    </source>
</reference>
<accession>A0AAV6TWX8</accession>